<evidence type="ECO:0000256" key="7">
    <source>
        <dbReference type="RuleBase" id="RU003879"/>
    </source>
</evidence>
<evidence type="ECO:0000256" key="6">
    <source>
        <dbReference type="ARBA" id="ARBA00023136"/>
    </source>
</evidence>
<dbReference type="PANTHER" id="PTHR30558:SF3">
    <property type="entry name" value="BIOPOLYMER TRANSPORT PROTEIN EXBD-RELATED"/>
    <property type="match status" value="1"/>
</dbReference>
<dbReference type="EMBL" id="CP051167">
    <property type="protein sequence ID" value="QIZ70554.1"/>
    <property type="molecule type" value="Genomic_DNA"/>
</dbReference>
<proteinExistence type="inferred from homology"/>
<dbReference type="Proteomes" id="UP000500857">
    <property type="component" value="Chromosome"/>
</dbReference>
<evidence type="ECO:0000313" key="9">
    <source>
        <dbReference type="EMBL" id="QIZ70554.1"/>
    </source>
</evidence>
<accession>A0A6H1TVA3</accession>
<keyword evidence="3" id="KW-1003">Cell membrane</keyword>
<keyword evidence="10" id="KW-1185">Reference proteome</keyword>
<dbReference type="InterPro" id="IPR003400">
    <property type="entry name" value="ExbD"/>
</dbReference>
<dbReference type="KEGG" id="oxy:HCG48_08140"/>
<evidence type="ECO:0000256" key="8">
    <source>
        <dbReference type="SAM" id="Phobius"/>
    </source>
</evidence>
<name>A0A6H1TVA3_9CYAN</name>
<organism evidence="9 10">
    <name type="scientific">Oxynema aestuarii AP17</name>
    <dbReference type="NCBI Taxonomy" id="2064643"/>
    <lineage>
        <taxon>Bacteria</taxon>
        <taxon>Bacillati</taxon>
        <taxon>Cyanobacteriota</taxon>
        <taxon>Cyanophyceae</taxon>
        <taxon>Oscillatoriophycideae</taxon>
        <taxon>Oscillatoriales</taxon>
        <taxon>Oscillatoriaceae</taxon>
        <taxon>Oxynema</taxon>
        <taxon>Oxynema aestuarii</taxon>
    </lineage>
</organism>
<protein>
    <submittedName>
        <fullName evidence="9">Biopolymer transporter ExbD</fullName>
    </submittedName>
</protein>
<evidence type="ECO:0000256" key="2">
    <source>
        <dbReference type="ARBA" id="ARBA00005811"/>
    </source>
</evidence>
<comment type="similarity">
    <text evidence="2 7">Belongs to the ExbD/TolR family.</text>
</comment>
<keyword evidence="6 8" id="KW-0472">Membrane</keyword>
<gene>
    <name evidence="9" type="ORF">HCG48_08140</name>
</gene>
<dbReference type="AlphaFoldDB" id="A0A6H1TVA3"/>
<dbReference type="Gene3D" id="3.30.420.270">
    <property type="match status" value="1"/>
</dbReference>
<reference evidence="9 10" key="1">
    <citation type="submission" date="2020-04" db="EMBL/GenBank/DDBJ databases">
        <authorList>
            <person name="Basu S."/>
            <person name="Maruthanayagam V."/>
            <person name="Chakraborty S."/>
            <person name="Pramanik A."/>
            <person name="Mukherjee J."/>
            <person name="Brink B."/>
        </authorList>
    </citation>
    <scope>NUCLEOTIDE SEQUENCE [LARGE SCALE GENOMIC DNA]</scope>
    <source>
        <strain evidence="9 10">AP17</strain>
    </source>
</reference>
<evidence type="ECO:0000256" key="1">
    <source>
        <dbReference type="ARBA" id="ARBA00004162"/>
    </source>
</evidence>
<dbReference type="Pfam" id="PF02472">
    <property type="entry name" value="ExbD"/>
    <property type="match status" value="1"/>
</dbReference>
<keyword evidence="7" id="KW-0653">Protein transport</keyword>
<dbReference type="PANTHER" id="PTHR30558">
    <property type="entry name" value="EXBD MEMBRANE COMPONENT OF PMF-DRIVEN MACROMOLECULE IMPORT SYSTEM"/>
    <property type="match status" value="1"/>
</dbReference>
<comment type="subcellular location">
    <subcellularLocation>
        <location evidence="1">Cell membrane</location>
        <topology evidence="1">Single-pass membrane protein</topology>
    </subcellularLocation>
    <subcellularLocation>
        <location evidence="7">Cell membrane</location>
        <topology evidence="7">Single-pass type II membrane protein</topology>
    </subcellularLocation>
</comment>
<keyword evidence="5 8" id="KW-1133">Transmembrane helix</keyword>
<feature type="transmembrane region" description="Helical" evidence="8">
    <location>
        <begin position="15"/>
        <end position="36"/>
    </location>
</feature>
<dbReference type="RefSeq" id="WP_168568709.1">
    <property type="nucleotide sequence ID" value="NZ_CP051167.1"/>
</dbReference>
<evidence type="ECO:0000256" key="4">
    <source>
        <dbReference type="ARBA" id="ARBA00022692"/>
    </source>
</evidence>
<evidence type="ECO:0000256" key="3">
    <source>
        <dbReference type="ARBA" id="ARBA00022475"/>
    </source>
</evidence>
<evidence type="ECO:0000256" key="5">
    <source>
        <dbReference type="ARBA" id="ARBA00022989"/>
    </source>
</evidence>
<evidence type="ECO:0000313" key="10">
    <source>
        <dbReference type="Proteomes" id="UP000500857"/>
    </source>
</evidence>
<dbReference type="GO" id="GO:0022857">
    <property type="term" value="F:transmembrane transporter activity"/>
    <property type="evidence" value="ECO:0007669"/>
    <property type="project" value="InterPro"/>
</dbReference>
<keyword evidence="7" id="KW-0813">Transport</keyword>
<dbReference type="GO" id="GO:0015031">
    <property type="term" value="P:protein transport"/>
    <property type="evidence" value="ECO:0007669"/>
    <property type="project" value="UniProtKB-KW"/>
</dbReference>
<sequence length="134" mass="14856">MRVPDEPENSPQINIVPMIDIIFSILAYFIISSLFLSKSEGLPVNLPKASTAQVQAETRKMTITLDAEGVISLDKEEIELDSLEENLRDRIEKEGESLVILNADEALDHGRVVAVMDKVRRIEGAKLAIAAKKQ</sequence>
<keyword evidence="4 7" id="KW-0812">Transmembrane</keyword>
<dbReference type="GO" id="GO:0005886">
    <property type="term" value="C:plasma membrane"/>
    <property type="evidence" value="ECO:0007669"/>
    <property type="project" value="UniProtKB-SubCell"/>
</dbReference>